<feature type="binding site" evidence="7">
    <location>
        <begin position="252"/>
        <end position="255"/>
    </location>
    <ligand>
        <name>GTP</name>
        <dbReference type="ChEBI" id="CHEBI:37565"/>
    </ligand>
</feature>
<evidence type="ECO:0000256" key="4">
    <source>
        <dbReference type="ARBA" id="ARBA00022842"/>
    </source>
</evidence>
<dbReference type="InterPro" id="IPR005225">
    <property type="entry name" value="Small_GTP-bd"/>
</dbReference>
<comment type="cofactor">
    <cofactor evidence="8">
        <name>Mg(2+)</name>
        <dbReference type="ChEBI" id="CHEBI:18420"/>
    </cofactor>
</comment>
<dbReference type="Gene3D" id="3.40.50.11060">
    <property type="entry name" value="GTPase HflX, N-terminal domain"/>
    <property type="match status" value="1"/>
</dbReference>
<dbReference type="FunFam" id="3.40.50.11060:FF:000001">
    <property type="entry name" value="GTPase HflX"/>
    <property type="match status" value="1"/>
</dbReference>
<feature type="binding site" evidence="8">
    <location>
        <position position="232"/>
    </location>
    <ligand>
        <name>Mg(2+)</name>
        <dbReference type="ChEBI" id="CHEBI:18420"/>
    </ligand>
</feature>
<evidence type="ECO:0000313" key="11">
    <source>
        <dbReference type="EMBL" id="CUU05303.1"/>
    </source>
</evidence>
<keyword evidence="12" id="KW-1185">Reference proteome</keyword>
<name>A0A0S4N272_9BACT</name>
<keyword evidence="9" id="KW-0175">Coiled coil</keyword>
<dbReference type="EMBL" id="FAOO01000007">
    <property type="protein sequence ID" value="CUU05303.1"/>
    <property type="molecule type" value="Genomic_DNA"/>
</dbReference>
<evidence type="ECO:0000256" key="7">
    <source>
        <dbReference type="PIRSR" id="PIRSR006809-1"/>
    </source>
</evidence>
<dbReference type="InterPro" id="IPR025121">
    <property type="entry name" value="GTPase_HflX_N"/>
</dbReference>
<dbReference type="NCBIfam" id="TIGR00231">
    <property type="entry name" value="small_GTP"/>
    <property type="match status" value="1"/>
</dbReference>
<dbReference type="GO" id="GO:0005737">
    <property type="term" value="C:cytoplasm"/>
    <property type="evidence" value="ECO:0007669"/>
    <property type="project" value="UniProtKB-SubCell"/>
</dbReference>
<dbReference type="NCBIfam" id="TIGR03156">
    <property type="entry name" value="GTP_HflX"/>
    <property type="match status" value="1"/>
</dbReference>
<evidence type="ECO:0000256" key="2">
    <source>
        <dbReference type="ARBA" id="ARBA00022723"/>
    </source>
</evidence>
<dbReference type="GO" id="GO:0043022">
    <property type="term" value="F:ribosome binding"/>
    <property type="evidence" value="ECO:0007669"/>
    <property type="project" value="TreeGrafter"/>
</dbReference>
<dbReference type="InterPro" id="IPR030394">
    <property type="entry name" value="G_HFLX_dom"/>
</dbReference>
<evidence type="ECO:0000256" key="3">
    <source>
        <dbReference type="ARBA" id="ARBA00022741"/>
    </source>
</evidence>
<organism evidence="11 12">
    <name type="scientific">Candidatus Thermokryptus mobilis</name>
    <dbReference type="NCBI Taxonomy" id="1643428"/>
    <lineage>
        <taxon>Bacteria</taxon>
        <taxon>Pseudomonadati</taxon>
        <taxon>Candidatus Kryptoniota</taxon>
        <taxon>Candidatus Thermokryptus</taxon>
    </lineage>
</organism>
<dbReference type="Gene3D" id="6.10.250.2860">
    <property type="match status" value="1"/>
</dbReference>
<evidence type="ECO:0000313" key="12">
    <source>
        <dbReference type="Proteomes" id="UP000320623"/>
    </source>
</evidence>
<dbReference type="RefSeq" id="WP_235894705.1">
    <property type="nucleotide sequence ID" value="NZ_FAOO01000007.1"/>
</dbReference>
<feature type="binding site" evidence="7">
    <location>
        <begin position="318"/>
        <end position="321"/>
    </location>
    <ligand>
        <name>GTP</name>
        <dbReference type="ChEBI" id="CHEBI:37565"/>
    </ligand>
</feature>
<keyword evidence="3 6" id="KW-0547">Nucleotide-binding</keyword>
<feature type="binding site" evidence="8">
    <location>
        <position position="212"/>
    </location>
    <ligand>
        <name>Mg(2+)</name>
        <dbReference type="ChEBI" id="CHEBI:18420"/>
    </ligand>
</feature>
<dbReference type="GO" id="GO:0046872">
    <property type="term" value="F:metal ion binding"/>
    <property type="evidence" value="ECO:0007669"/>
    <property type="project" value="UniProtKB-KW"/>
</dbReference>
<feature type="binding site" evidence="7">
    <location>
        <begin position="205"/>
        <end position="212"/>
    </location>
    <ligand>
        <name>GTP</name>
        <dbReference type="ChEBI" id="CHEBI:37565"/>
    </ligand>
</feature>
<keyword evidence="4 8" id="KW-0460">Magnesium</keyword>
<dbReference type="SUPFAM" id="SSF52540">
    <property type="entry name" value="P-loop containing nucleoside triphosphate hydrolases"/>
    <property type="match status" value="1"/>
</dbReference>
<dbReference type="Pfam" id="PF16360">
    <property type="entry name" value="GTP-bdg_M"/>
    <property type="match status" value="1"/>
</dbReference>
<comment type="similarity">
    <text evidence="6">Belongs to the TRAFAC class OBG-HflX-like GTPase superfamily. HflX GTPase family.</text>
</comment>
<dbReference type="Gene3D" id="3.40.50.300">
    <property type="entry name" value="P-loop containing nucleotide triphosphate hydrolases"/>
    <property type="match status" value="1"/>
</dbReference>
<reference evidence="12" key="1">
    <citation type="submission" date="2015-11" db="EMBL/GenBank/DDBJ databases">
        <authorList>
            <person name="Varghese N."/>
        </authorList>
    </citation>
    <scope>NUCLEOTIDE SEQUENCE [LARGE SCALE GENOMIC DNA]</scope>
</reference>
<proteinExistence type="inferred from homology"/>
<dbReference type="GO" id="GO:0003924">
    <property type="term" value="F:GTPase activity"/>
    <property type="evidence" value="ECO:0007669"/>
    <property type="project" value="UniProtKB-UniRule"/>
</dbReference>
<comment type="function">
    <text evidence="6">GTPase that associates with the 50S ribosomal subunit and may have a role during protein synthesis or ribosome biogenesis.</text>
</comment>
<evidence type="ECO:0000256" key="9">
    <source>
        <dbReference type="SAM" id="Coils"/>
    </source>
</evidence>
<dbReference type="PRINTS" id="PR00326">
    <property type="entry name" value="GTP1OBG"/>
</dbReference>
<keyword evidence="5 6" id="KW-0342">GTP-binding</keyword>
<keyword evidence="1 6" id="KW-0963">Cytoplasm</keyword>
<evidence type="ECO:0000256" key="8">
    <source>
        <dbReference type="PIRSR" id="PIRSR006809-2"/>
    </source>
</evidence>
<feature type="coiled-coil region" evidence="9">
    <location>
        <begin position="167"/>
        <end position="194"/>
    </location>
</feature>
<protein>
    <recommendedName>
        <fullName evidence="6">GTPase HflX</fullName>
    </recommendedName>
    <alternativeName>
        <fullName evidence="6">GTP-binding protein HflX</fullName>
    </alternativeName>
</protein>
<dbReference type="AlphaFoldDB" id="A0A0S4N272"/>
<dbReference type="HAMAP" id="MF_00900">
    <property type="entry name" value="GTPase_HflX"/>
    <property type="match status" value="1"/>
</dbReference>
<dbReference type="Pfam" id="PF13167">
    <property type="entry name" value="GTP-bdg_N"/>
    <property type="match status" value="1"/>
</dbReference>
<feature type="domain" description="Hflx-type G" evidence="10">
    <location>
        <begin position="199"/>
        <end position="365"/>
    </location>
</feature>
<sequence>MVNYTKERERAIIVGVIFPNQTRTQVEEYLDELELLADTAGADVVCRVYQERERPDPAYFIGKGKAEQIAKIVEEEKIDIVIFDDELSGVQVRNLEGIINCKVIDRTTLILDIFASHARTAPAKIQVELAQLEYLLPRLTGRWRHLSKQYGGIGTKGPGETKLETDRRLVKRKIAVLKRKLSELDNQRKEQRKGRKDIFRIALVGYTNAGKSTLLNALSDADVYVEDKLFATLDATTRIVKLSPTRKVLLTDTVGFIRKLPHHLIASFKSTLDEIVEADILIHVVDISSPNFKEQIRVVEETLTELKTSDKPTIIAFNKIDKLENRDMIYRLSNEYKNAVFISASRGVNIQALKDKISQMIDERYVEVELKFNLSSKQTSNSNAISLIYKFGEVLDVKYEDDGHLILKVKIEKRFLPKISPLIPV</sequence>
<dbReference type="PANTHER" id="PTHR10229">
    <property type="entry name" value="GTP-BINDING PROTEIN HFLX"/>
    <property type="match status" value="1"/>
</dbReference>
<dbReference type="InterPro" id="IPR042108">
    <property type="entry name" value="GTPase_HflX_N_sf"/>
</dbReference>
<dbReference type="GO" id="GO:0005525">
    <property type="term" value="F:GTP binding"/>
    <property type="evidence" value="ECO:0007669"/>
    <property type="project" value="UniProtKB-UniRule"/>
</dbReference>
<comment type="subcellular location">
    <subcellularLocation>
        <location evidence="6">Cytoplasm</location>
    </subcellularLocation>
    <text evidence="6">May associate with membranes.</text>
</comment>
<evidence type="ECO:0000256" key="1">
    <source>
        <dbReference type="ARBA" id="ARBA00022490"/>
    </source>
</evidence>
<dbReference type="PIRSF" id="PIRSF006809">
    <property type="entry name" value="GTP-binding_hflX_prd"/>
    <property type="match status" value="1"/>
</dbReference>
<dbReference type="Pfam" id="PF01926">
    <property type="entry name" value="MMR_HSR1"/>
    <property type="match status" value="1"/>
</dbReference>
<dbReference type="InterPro" id="IPR006073">
    <property type="entry name" value="GTP-bd"/>
</dbReference>
<accession>A0A0S4N272</accession>
<dbReference type="CDD" id="cd01878">
    <property type="entry name" value="HflX"/>
    <property type="match status" value="1"/>
</dbReference>
<dbReference type="PANTHER" id="PTHR10229:SF0">
    <property type="entry name" value="GTP-BINDING PROTEIN 6-RELATED"/>
    <property type="match status" value="1"/>
</dbReference>
<dbReference type="PROSITE" id="PS51705">
    <property type="entry name" value="G_HFLX"/>
    <property type="match status" value="1"/>
</dbReference>
<dbReference type="InterPro" id="IPR027417">
    <property type="entry name" value="P-loop_NTPase"/>
</dbReference>
<feature type="binding site" evidence="7">
    <location>
        <begin position="230"/>
        <end position="234"/>
    </location>
    <ligand>
        <name>GTP</name>
        <dbReference type="ChEBI" id="CHEBI:37565"/>
    </ligand>
</feature>
<dbReference type="Proteomes" id="UP000320623">
    <property type="component" value="Unassembled WGS sequence"/>
</dbReference>
<dbReference type="InterPro" id="IPR016496">
    <property type="entry name" value="GTPase_HflX"/>
</dbReference>
<dbReference type="InterPro" id="IPR032305">
    <property type="entry name" value="GTP-bd_M"/>
</dbReference>
<comment type="subunit">
    <text evidence="6">Monomer. Associates with the 50S ribosomal subunit.</text>
</comment>
<keyword evidence="2 8" id="KW-0479">Metal-binding</keyword>
<gene>
    <name evidence="6" type="primary">hflX</name>
    <name evidence="11" type="ORF">JGI1_01220</name>
</gene>
<evidence type="ECO:0000256" key="6">
    <source>
        <dbReference type="HAMAP-Rule" id="MF_00900"/>
    </source>
</evidence>
<evidence type="ECO:0000256" key="5">
    <source>
        <dbReference type="ARBA" id="ARBA00023134"/>
    </source>
</evidence>
<dbReference type="STRING" id="1643428.GCA_001442855_01193"/>
<evidence type="ECO:0000259" key="10">
    <source>
        <dbReference type="PROSITE" id="PS51705"/>
    </source>
</evidence>